<dbReference type="Proteomes" id="UP000501802">
    <property type="component" value="Chromosome"/>
</dbReference>
<gene>
    <name evidence="2" type="ORF">G8759_14330</name>
</gene>
<keyword evidence="3" id="KW-1185">Reference proteome</keyword>
<dbReference type="Pfam" id="PF00756">
    <property type="entry name" value="Esterase"/>
    <property type="match status" value="1"/>
</dbReference>
<dbReference type="Gene3D" id="3.40.50.1820">
    <property type="entry name" value="alpha/beta hydrolase"/>
    <property type="match status" value="1"/>
</dbReference>
<evidence type="ECO:0000313" key="2">
    <source>
        <dbReference type="EMBL" id="QIP13712.1"/>
    </source>
</evidence>
<feature type="chain" id="PRO_5026178573" evidence="1">
    <location>
        <begin position="19"/>
        <end position="373"/>
    </location>
</feature>
<dbReference type="InterPro" id="IPR000801">
    <property type="entry name" value="Esterase-like"/>
</dbReference>
<keyword evidence="1" id="KW-0732">Signal</keyword>
<feature type="signal peptide" evidence="1">
    <location>
        <begin position="1"/>
        <end position="18"/>
    </location>
</feature>
<reference evidence="2 3" key="1">
    <citation type="submission" date="2020-03" db="EMBL/GenBank/DDBJ databases">
        <authorList>
            <person name="Kim M.K."/>
        </authorList>
    </citation>
    <scope>NUCLEOTIDE SEQUENCE [LARGE SCALE GENOMIC DNA]</scope>
    <source>
        <strain evidence="2 3">BT328</strain>
    </source>
</reference>
<name>A0A6G9AMJ4_9BACT</name>
<dbReference type="PANTHER" id="PTHR48098:SF1">
    <property type="entry name" value="DIACYLGLYCEROL ACYLTRANSFERASE_MYCOLYLTRANSFERASE AG85A"/>
    <property type="match status" value="1"/>
</dbReference>
<evidence type="ECO:0000313" key="3">
    <source>
        <dbReference type="Proteomes" id="UP000501802"/>
    </source>
</evidence>
<dbReference type="AlphaFoldDB" id="A0A6G9AMJ4"/>
<dbReference type="SUPFAM" id="SSF53474">
    <property type="entry name" value="alpha/beta-Hydrolases"/>
    <property type="match status" value="1"/>
</dbReference>
<dbReference type="InterPro" id="IPR050583">
    <property type="entry name" value="Mycobacterial_A85_antigen"/>
</dbReference>
<protein>
    <submittedName>
        <fullName evidence="2">Esterase family protein</fullName>
    </submittedName>
</protein>
<organism evidence="2 3">
    <name type="scientific">Spirosoma aureum</name>
    <dbReference type="NCBI Taxonomy" id="2692134"/>
    <lineage>
        <taxon>Bacteria</taxon>
        <taxon>Pseudomonadati</taxon>
        <taxon>Bacteroidota</taxon>
        <taxon>Cytophagia</taxon>
        <taxon>Cytophagales</taxon>
        <taxon>Cytophagaceae</taxon>
        <taxon>Spirosoma</taxon>
    </lineage>
</organism>
<proteinExistence type="predicted"/>
<sequence length="373" mass="42625">MKYLLFMCLFLSLYNLYAQDNTKGKVIIENFLAPSIQGNHAGEDPMRRITVYLPAGYQETNQRYPTIFFLHGFPDDDSSFMADFALKKLFDEAIFSGKMRPAIIVLPNSHTHFEGSFYTNSALTGNWADFIAKDVVQYIDKKFRTIPDRTSRGLTGLSMGGNGALKLGMLYSTIFSTVYALSPGGINWETYFSLTNPAFKEIEMEKNVEDIIKRFNDLKTTKANYSRNQIFYAILFANLARMYSPNEKKPPLNADLPVHYVGDSMTVNTNVLKKWEDNLPFYMIDTHIDALKTLTALKLDWGRNDNLTWIPVTCLQFSKKLEAYGINHFAEEYQGGHSNRLGGRDGRIYNEVLPFFDTYLKFDEKASVTAKKN</sequence>
<evidence type="ECO:0000256" key="1">
    <source>
        <dbReference type="SAM" id="SignalP"/>
    </source>
</evidence>
<dbReference type="KEGG" id="spib:G8759_14330"/>
<dbReference type="EMBL" id="CP050063">
    <property type="protein sequence ID" value="QIP13712.1"/>
    <property type="molecule type" value="Genomic_DNA"/>
</dbReference>
<accession>A0A6G9AMJ4</accession>
<dbReference type="RefSeq" id="WP_167209050.1">
    <property type="nucleotide sequence ID" value="NZ_CP050063.1"/>
</dbReference>
<dbReference type="PANTHER" id="PTHR48098">
    <property type="entry name" value="ENTEROCHELIN ESTERASE-RELATED"/>
    <property type="match status" value="1"/>
</dbReference>
<dbReference type="InterPro" id="IPR029058">
    <property type="entry name" value="AB_hydrolase_fold"/>
</dbReference>